<accession>A0A6P1BD23</accession>
<evidence type="ECO:0000313" key="2">
    <source>
        <dbReference type="Proteomes" id="UP000468531"/>
    </source>
</evidence>
<dbReference type="PANTHER" id="PTHR43857:SF1">
    <property type="entry name" value="YJGH FAMILY PROTEIN"/>
    <property type="match status" value="1"/>
</dbReference>
<dbReference type="PANTHER" id="PTHR43857">
    <property type="entry name" value="BLR7761 PROTEIN"/>
    <property type="match status" value="1"/>
</dbReference>
<name>A0A6P1BD23_9BRAD</name>
<sequence length="132" mass="14164">MTTDVKRKQPRQNISSGGAYENVFGYSRAVAKDGQVHVSGTCAPADFEYDGAFDQATAAIKTIATALGAAGAELSDVVRTVVYVRNMADADEVARAHFEAFGMIRPASTLVQVTSMLRTWQLVEIEAYALVS</sequence>
<comment type="caution">
    <text evidence="1">The sequence shown here is derived from an EMBL/GenBank/DDBJ whole genome shotgun (WGS) entry which is preliminary data.</text>
</comment>
<proteinExistence type="predicted"/>
<dbReference type="Proteomes" id="UP000468531">
    <property type="component" value="Unassembled WGS sequence"/>
</dbReference>
<dbReference type="RefSeq" id="WP_163153067.1">
    <property type="nucleotide sequence ID" value="NZ_VKHP01000032.1"/>
</dbReference>
<gene>
    <name evidence="1" type="ORF">FNJ47_10950</name>
</gene>
<dbReference type="EMBL" id="VKHP01000032">
    <property type="protein sequence ID" value="NEU96337.1"/>
    <property type="molecule type" value="Genomic_DNA"/>
</dbReference>
<organism evidence="1 2">
    <name type="scientific">Bradyrhizobium uaiense</name>
    <dbReference type="NCBI Taxonomy" id="2594946"/>
    <lineage>
        <taxon>Bacteria</taxon>
        <taxon>Pseudomonadati</taxon>
        <taxon>Pseudomonadota</taxon>
        <taxon>Alphaproteobacteria</taxon>
        <taxon>Hyphomicrobiales</taxon>
        <taxon>Nitrobacteraceae</taxon>
        <taxon>Bradyrhizobium</taxon>
    </lineage>
</organism>
<evidence type="ECO:0000313" key="1">
    <source>
        <dbReference type="EMBL" id="NEU96337.1"/>
    </source>
</evidence>
<dbReference type="Gene3D" id="3.30.1330.40">
    <property type="entry name" value="RutC-like"/>
    <property type="match status" value="1"/>
</dbReference>
<dbReference type="AlphaFoldDB" id="A0A6P1BD23"/>
<dbReference type="InterPro" id="IPR006175">
    <property type="entry name" value="YjgF/YER057c/UK114"/>
</dbReference>
<keyword evidence="2" id="KW-1185">Reference proteome</keyword>
<reference evidence="1 2" key="1">
    <citation type="journal article" date="2020" name="Arch. Microbiol.">
        <title>Bradyrhizobium uaiense sp. nov., a new highly efficient cowpea symbiont.</title>
        <authorList>
            <person name="Cabral Michel D."/>
            <person name="Azarias Guimaraes A."/>
            <person name="Martins da Costa E."/>
            <person name="Soares de Carvalho T."/>
            <person name="Balsanelli E."/>
            <person name="Willems A."/>
            <person name="Maltempi de Souza E."/>
            <person name="de Souza Moreira F.M."/>
        </authorList>
    </citation>
    <scope>NUCLEOTIDE SEQUENCE [LARGE SCALE GENOMIC DNA]</scope>
    <source>
        <strain evidence="1 2">UFLA 03-164</strain>
    </source>
</reference>
<dbReference type="Pfam" id="PF01042">
    <property type="entry name" value="Ribonuc_L-PSP"/>
    <property type="match status" value="1"/>
</dbReference>
<dbReference type="InterPro" id="IPR035959">
    <property type="entry name" value="RutC-like_sf"/>
</dbReference>
<protein>
    <submittedName>
        <fullName evidence="1">RidA family protein</fullName>
    </submittedName>
</protein>
<dbReference type="SUPFAM" id="SSF55298">
    <property type="entry name" value="YjgF-like"/>
    <property type="match status" value="1"/>
</dbReference>